<feature type="compositionally biased region" description="Polar residues" evidence="1">
    <location>
        <begin position="1"/>
        <end position="22"/>
    </location>
</feature>
<name>A0A1J4MVS1_9CRYT</name>
<dbReference type="Proteomes" id="UP000186804">
    <property type="component" value="Unassembled WGS sequence"/>
</dbReference>
<dbReference type="EMBL" id="LRBS01000034">
    <property type="protein sequence ID" value="OII77523.1"/>
    <property type="molecule type" value="Genomic_DNA"/>
</dbReference>
<dbReference type="Gene3D" id="3.10.20.90">
    <property type="entry name" value="Phosphatidylinositol 3-kinase Catalytic Subunit, Chain A, domain 1"/>
    <property type="match status" value="1"/>
</dbReference>
<dbReference type="SMART" id="SM00213">
    <property type="entry name" value="UBQ"/>
    <property type="match status" value="1"/>
</dbReference>
<feature type="domain" description="UBA" evidence="2">
    <location>
        <begin position="418"/>
        <end position="464"/>
    </location>
</feature>
<dbReference type="Pfam" id="PF00627">
    <property type="entry name" value="UBA"/>
    <property type="match status" value="1"/>
</dbReference>
<dbReference type="Gene3D" id="1.10.8.10">
    <property type="entry name" value="DNA helicase RuvA subunit, C-terminal domain"/>
    <property type="match status" value="1"/>
</dbReference>
<dbReference type="GO" id="GO:0006511">
    <property type="term" value="P:ubiquitin-dependent protein catabolic process"/>
    <property type="evidence" value="ECO:0007669"/>
    <property type="project" value="TreeGrafter"/>
</dbReference>
<evidence type="ECO:0000259" key="3">
    <source>
        <dbReference type="PROSITE" id="PS50053"/>
    </source>
</evidence>
<dbReference type="GO" id="GO:0031593">
    <property type="term" value="F:polyubiquitin modification-dependent protein binding"/>
    <property type="evidence" value="ECO:0007669"/>
    <property type="project" value="TreeGrafter"/>
</dbReference>
<comment type="caution">
    <text evidence="4">The sequence shown here is derived from an EMBL/GenBank/DDBJ whole genome shotgun (WGS) entry which is preliminary data.</text>
</comment>
<dbReference type="SUPFAM" id="SSF46934">
    <property type="entry name" value="UBA-like"/>
    <property type="match status" value="1"/>
</dbReference>
<sequence>MENSGYSGDENSNSCTDNSNETNNDEKPDLDLLIEINVKLLEGSIIKLPNKININNTTVLQLKQIISSTCNIPINEIRLVWREKILSDNMAFLKIYKLESDCTIIVARTPRRDVSTNHTNSIINQNNGYSNTSITSSSSTLGNTIPQSTPDDFLTSAMNSPWIQNLLSDPEIFRMILDSNPQISLLREQNPELNHIFNDPQFLQMSIDALRNPELMKEVMRNSDRAMSNIESIPGGFSALKRMYQTVQEPMWDAALSDIQDNKKSYNKPIQYNIDKSSGPNVEALPNPWCRNQNNNLRNSLSQLTYNNLSSHNIFNNFNLPFIMNNNTETQSDSLVNNNPQNNQDQNQILNTNNIDIFSSIMRQRNDNNLSQQMQNIVDSMRNMGITNNTQISSNIQSNIDISNHSINNLNLDINNNQQNQTNNYSYQLETLRNMGFTDTDACLKALTESDGSINRAIDKLLNLTQD</sequence>
<proteinExistence type="predicted"/>
<evidence type="ECO:0000313" key="5">
    <source>
        <dbReference type="Proteomes" id="UP000186804"/>
    </source>
</evidence>
<dbReference type="GeneID" id="92365868"/>
<dbReference type="PANTHER" id="PTHR10677">
    <property type="entry name" value="UBIQUILIN"/>
    <property type="match status" value="1"/>
</dbReference>
<dbReference type="CDD" id="cd17039">
    <property type="entry name" value="Ubl_ubiquitin_like"/>
    <property type="match status" value="1"/>
</dbReference>
<keyword evidence="5" id="KW-1185">Reference proteome</keyword>
<reference evidence="4 5" key="1">
    <citation type="submission" date="2016-10" db="EMBL/GenBank/DDBJ databases">
        <title>Reductive evolution of mitochondrial metabolism and differential evolution of invasion-related proteins in Cryptosporidium.</title>
        <authorList>
            <person name="Liu S."/>
            <person name="Roellig D.M."/>
            <person name="Guo Y."/>
            <person name="Li N."/>
            <person name="Frace M.A."/>
            <person name="Tang K."/>
            <person name="Zhang L."/>
            <person name="Feng Y."/>
            <person name="Xiao L."/>
        </authorList>
    </citation>
    <scope>NUCLEOTIDE SEQUENCE [LARGE SCALE GENOMIC DNA]</scope>
    <source>
        <strain evidence="4">30847</strain>
    </source>
</reference>
<dbReference type="VEuPathDB" id="CryptoDB:cand_016830"/>
<organism evidence="4 5">
    <name type="scientific">Cryptosporidium andersoni</name>
    <dbReference type="NCBI Taxonomy" id="117008"/>
    <lineage>
        <taxon>Eukaryota</taxon>
        <taxon>Sar</taxon>
        <taxon>Alveolata</taxon>
        <taxon>Apicomplexa</taxon>
        <taxon>Conoidasida</taxon>
        <taxon>Coccidia</taxon>
        <taxon>Eucoccidiorida</taxon>
        <taxon>Eimeriorina</taxon>
        <taxon>Cryptosporidiidae</taxon>
        <taxon>Cryptosporidium</taxon>
    </lineage>
</organism>
<dbReference type="PROSITE" id="PS50053">
    <property type="entry name" value="UBIQUITIN_2"/>
    <property type="match status" value="1"/>
</dbReference>
<dbReference type="SMART" id="SM00727">
    <property type="entry name" value="STI1"/>
    <property type="match status" value="1"/>
</dbReference>
<dbReference type="GO" id="GO:0005829">
    <property type="term" value="C:cytosol"/>
    <property type="evidence" value="ECO:0007669"/>
    <property type="project" value="TreeGrafter"/>
</dbReference>
<dbReference type="Pfam" id="PF23195">
    <property type="entry name" value="UBQLN1"/>
    <property type="match status" value="1"/>
</dbReference>
<dbReference type="SMART" id="SM00165">
    <property type="entry name" value="UBA"/>
    <property type="match status" value="1"/>
</dbReference>
<dbReference type="InterPro" id="IPR006636">
    <property type="entry name" value="STI1_HS-bd"/>
</dbReference>
<dbReference type="InterPro" id="IPR029071">
    <property type="entry name" value="Ubiquitin-like_domsf"/>
</dbReference>
<gene>
    <name evidence="4" type="ORF">cand_016830</name>
</gene>
<evidence type="ECO:0000313" key="4">
    <source>
        <dbReference type="EMBL" id="OII77523.1"/>
    </source>
</evidence>
<dbReference type="OrthoDB" id="267397at2759"/>
<evidence type="ECO:0000256" key="1">
    <source>
        <dbReference type="SAM" id="MobiDB-lite"/>
    </source>
</evidence>
<dbReference type="PROSITE" id="PS50030">
    <property type="entry name" value="UBA"/>
    <property type="match status" value="1"/>
</dbReference>
<dbReference type="PANTHER" id="PTHR10677:SF3">
    <property type="entry name" value="FI07626P-RELATED"/>
    <property type="match status" value="1"/>
</dbReference>
<feature type="region of interest" description="Disordered" evidence="1">
    <location>
        <begin position="1"/>
        <end position="26"/>
    </location>
</feature>
<dbReference type="InterPro" id="IPR000626">
    <property type="entry name" value="Ubiquitin-like_dom"/>
</dbReference>
<dbReference type="RefSeq" id="XP_067069369.1">
    <property type="nucleotide sequence ID" value="XM_067211917.1"/>
</dbReference>
<dbReference type="InterPro" id="IPR015940">
    <property type="entry name" value="UBA"/>
</dbReference>
<dbReference type="SUPFAM" id="SSF54236">
    <property type="entry name" value="Ubiquitin-like"/>
    <property type="match status" value="1"/>
</dbReference>
<dbReference type="FunFam" id="1.10.260.100:FF:000001">
    <property type="entry name" value="Ubiquilin 1"/>
    <property type="match status" value="1"/>
</dbReference>
<feature type="domain" description="Ubiquitin-like" evidence="3">
    <location>
        <begin position="34"/>
        <end position="113"/>
    </location>
</feature>
<dbReference type="InterPro" id="IPR015496">
    <property type="entry name" value="Ubiquilin"/>
</dbReference>
<dbReference type="Pfam" id="PF00240">
    <property type="entry name" value="ubiquitin"/>
    <property type="match status" value="1"/>
</dbReference>
<accession>A0A1J4MVS1</accession>
<evidence type="ECO:0000259" key="2">
    <source>
        <dbReference type="PROSITE" id="PS50030"/>
    </source>
</evidence>
<dbReference type="Gene3D" id="1.10.260.100">
    <property type="match status" value="1"/>
</dbReference>
<dbReference type="InterPro" id="IPR009060">
    <property type="entry name" value="UBA-like_sf"/>
</dbReference>
<protein>
    <submittedName>
        <fullName evidence="4">UBA TS-N domain-containing protein</fullName>
    </submittedName>
</protein>
<dbReference type="AlphaFoldDB" id="A0A1J4MVS1"/>